<evidence type="ECO:0000256" key="2">
    <source>
        <dbReference type="SAM" id="MobiDB-lite"/>
    </source>
</evidence>
<evidence type="ECO:0000256" key="1">
    <source>
        <dbReference type="SAM" id="Coils"/>
    </source>
</evidence>
<evidence type="ECO:0000259" key="3">
    <source>
        <dbReference type="Pfam" id="PF01551"/>
    </source>
</evidence>
<gene>
    <name evidence="4" type="ORF">SAMN05216522_110119</name>
</gene>
<keyword evidence="1" id="KW-0175">Coiled coil</keyword>
<dbReference type="RefSeq" id="WP_092677314.1">
    <property type="nucleotide sequence ID" value="NZ_FOGC01000010.1"/>
</dbReference>
<feature type="region of interest" description="Disordered" evidence="2">
    <location>
        <begin position="267"/>
        <end position="295"/>
    </location>
</feature>
<dbReference type="InterPro" id="IPR050570">
    <property type="entry name" value="Cell_wall_metabolism_enzyme"/>
</dbReference>
<dbReference type="InterPro" id="IPR011055">
    <property type="entry name" value="Dup_hybrid_motif"/>
</dbReference>
<dbReference type="Gene3D" id="6.10.250.3150">
    <property type="match status" value="1"/>
</dbReference>
<feature type="compositionally biased region" description="Basic and acidic residues" evidence="2">
    <location>
        <begin position="267"/>
        <end position="276"/>
    </location>
</feature>
<proteinExistence type="predicted"/>
<dbReference type="NCBIfam" id="NF008644">
    <property type="entry name" value="PRK11637.1"/>
    <property type="match status" value="1"/>
</dbReference>
<dbReference type="STRING" id="988801.SAMN05216522_110119"/>
<protein>
    <submittedName>
        <fullName evidence="4">Septal ring factor EnvC, activator of murein hydrolases AmiA and AmiB</fullName>
    </submittedName>
</protein>
<keyword evidence="4" id="KW-0378">Hydrolase</keyword>
<dbReference type="AlphaFoldDB" id="A0A1H9L109"/>
<dbReference type="CDD" id="cd12797">
    <property type="entry name" value="M23_peptidase"/>
    <property type="match status" value="1"/>
</dbReference>
<dbReference type="SUPFAM" id="SSF51261">
    <property type="entry name" value="Duplicated hybrid motif"/>
    <property type="match status" value="1"/>
</dbReference>
<dbReference type="FunFam" id="2.70.70.10:FF:000003">
    <property type="entry name" value="Murein hydrolase activator EnvC"/>
    <property type="match status" value="1"/>
</dbReference>
<dbReference type="Proteomes" id="UP000242515">
    <property type="component" value="Unassembled WGS sequence"/>
</dbReference>
<dbReference type="PANTHER" id="PTHR21666">
    <property type="entry name" value="PEPTIDASE-RELATED"/>
    <property type="match status" value="1"/>
</dbReference>
<dbReference type="Gene3D" id="2.70.70.10">
    <property type="entry name" value="Glucose Permease (Domain IIA)"/>
    <property type="match status" value="1"/>
</dbReference>
<dbReference type="PANTHER" id="PTHR21666:SF270">
    <property type="entry name" value="MUREIN HYDROLASE ACTIVATOR ENVC"/>
    <property type="match status" value="1"/>
</dbReference>
<accession>A0A1H9L109</accession>
<evidence type="ECO:0000313" key="5">
    <source>
        <dbReference type="Proteomes" id="UP000242515"/>
    </source>
</evidence>
<evidence type="ECO:0000313" key="4">
    <source>
        <dbReference type="EMBL" id="SER04939.1"/>
    </source>
</evidence>
<dbReference type="GO" id="GO:0004222">
    <property type="term" value="F:metalloendopeptidase activity"/>
    <property type="evidence" value="ECO:0007669"/>
    <property type="project" value="TreeGrafter"/>
</dbReference>
<reference evidence="5" key="1">
    <citation type="submission" date="2016-10" db="EMBL/GenBank/DDBJ databases">
        <authorList>
            <person name="Varghese N."/>
            <person name="Submissions S."/>
        </authorList>
    </citation>
    <scope>NUCLEOTIDE SEQUENCE [LARGE SCALE GENOMIC DNA]</scope>
    <source>
        <strain evidence="5">8N4</strain>
    </source>
</reference>
<dbReference type="InterPro" id="IPR016047">
    <property type="entry name" value="M23ase_b-sheet_dom"/>
</dbReference>
<name>A0A1H9L109_9GAMM</name>
<feature type="domain" description="M23ase beta-sheet core" evidence="3">
    <location>
        <begin position="334"/>
        <end position="427"/>
    </location>
</feature>
<feature type="coiled-coil region" evidence="1">
    <location>
        <begin position="54"/>
        <end position="123"/>
    </location>
</feature>
<dbReference type="EMBL" id="FOGC01000010">
    <property type="protein sequence ID" value="SER04939.1"/>
    <property type="molecule type" value="Genomic_DNA"/>
</dbReference>
<dbReference type="Pfam" id="PF01551">
    <property type="entry name" value="Peptidase_M23"/>
    <property type="match status" value="1"/>
</dbReference>
<sequence>MTEKKRFTLSFSARHNTILSTQFRFLPMTSSLLLCAGLLTLPISSHADDNQSALRSIQQDIAAKERSVQAQKQQRDELLGKLKSQEKLIAQASRQLRETQLNLNSINSDIQELTDSIEELIRSQAHEEKVLAAQLDAAFRQGQHSGIELLLSGENGQRSDRMLTYFRYLNTARQENIESLKQTRADLADKKSQLEVRQQQQQTLFTQQKAQQDQLQSAQSARQKTLQQLNVSLQRDQADLAEMRQNENRLQNQIARAAQEAKARAAREARAAEQVKQRQAQAQAKGSTYRPTEGEKELIARTGGLGRANGQYPWPIHGRLIHRFGDTLQGELRWKGLVIGAAEGTDVRAIADGRVLMADWLQGYGLVVVIEHGKGDMSLYGYNQSALVNVGQQVRAGQAIALVGSSGGQGAPALYFEIRRQGQAVNPLSWLGK</sequence>
<organism evidence="4 5">
    <name type="scientific">Rosenbergiella nectarea</name>
    <dbReference type="NCBI Taxonomy" id="988801"/>
    <lineage>
        <taxon>Bacteria</taxon>
        <taxon>Pseudomonadati</taxon>
        <taxon>Pseudomonadota</taxon>
        <taxon>Gammaproteobacteria</taxon>
        <taxon>Enterobacterales</taxon>
        <taxon>Erwiniaceae</taxon>
        <taxon>Rosenbergiella</taxon>
    </lineage>
</organism>
<keyword evidence="5" id="KW-1185">Reference proteome</keyword>
<dbReference type="OrthoDB" id="9784703at2"/>